<evidence type="ECO:0000313" key="4">
    <source>
        <dbReference type="EMBL" id="RKR76620.1"/>
    </source>
</evidence>
<dbReference type="EMBL" id="RBKS01000001">
    <property type="protein sequence ID" value="RKR76620.1"/>
    <property type="molecule type" value="Genomic_DNA"/>
</dbReference>
<dbReference type="SUPFAM" id="SSF53383">
    <property type="entry name" value="PLP-dependent transferases"/>
    <property type="match status" value="1"/>
</dbReference>
<dbReference type="GO" id="GO:0008483">
    <property type="term" value="F:transaminase activity"/>
    <property type="evidence" value="ECO:0007669"/>
    <property type="project" value="UniProtKB-KW"/>
</dbReference>
<evidence type="ECO:0000313" key="5">
    <source>
        <dbReference type="Proteomes" id="UP000280008"/>
    </source>
</evidence>
<dbReference type="InterPro" id="IPR015424">
    <property type="entry name" value="PyrdxlP-dep_Trfase"/>
</dbReference>
<keyword evidence="4" id="KW-0032">Aminotransferase</keyword>
<name>A0A495ILL2_9MICO</name>
<dbReference type="InterPro" id="IPR005814">
    <property type="entry name" value="Aminotrans_3"/>
</dbReference>
<dbReference type="PIRSF" id="PIRSF000521">
    <property type="entry name" value="Transaminase_4ab_Lys_Orn"/>
    <property type="match status" value="1"/>
</dbReference>
<dbReference type="InterPro" id="IPR015422">
    <property type="entry name" value="PyrdxlP-dep_Trfase_small"/>
</dbReference>
<dbReference type="Gene3D" id="3.90.1150.10">
    <property type="entry name" value="Aspartate Aminotransferase, domain 1"/>
    <property type="match status" value="1"/>
</dbReference>
<dbReference type="RefSeq" id="WP_121371574.1">
    <property type="nucleotide sequence ID" value="NZ_RBKS01000001.1"/>
</dbReference>
<dbReference type="Proteomes" id="UP000280008">
    <property type="component" value="Unassembled WGS sequence"/>
</dbReference>
<evidence type="ECO:0000256" key="1">
    <source>
        <dbReference type="ARBA" id="ARBA00008954"/>
    </source>
</evidence>
<keyword evidence="5" id="KW-1185">Reference proteome</keyword>
<evidence type="ECO:0000256" key="3">
    <source>
        <dbReference type="RuleBase" id="RU003560"/>
    </source>
</evidence>
<dbReference type="PANTHER" id="PTHR45688:SF13">
    <property type="entry name" value="ALANINE--GLYOXYLATE AMINOTRANSFERASE 2-LIKE"/>
    <property type="match status" value="1"/>
</dbReference>
<accession>A0A495ILL2</accession>
<reference evidence="4 5" key="1">
    <citation type="submission" date="2018-10" db="EMBL/GenBank/DDBJ databases">
        <title>Sequencing the genomes of 1000 actinobacteria strains.</title>
        <authorList>
            <person name="Klenk H.-P."/>
        </authorList>
    </citation>
    <scope>NUCLEOTIDE SEQUENCE [LARGE SCALE GENOMIC DNA]</scope>
    <source>
        <strain evidence="4 5">DSM 17894</strain>
    </source>
</reference>
<gene>
    <name evidence="4" type="ORF">C8E83_3797</name>
</gene>
<dbReference type="CDD" id="cd00610">
    <property type="entry name" value="OAT_like"/>
    <property type="match status" value="1"/>
</dbReference>
<protein>
    <submittedName>
        <fullName evidence="4">4-aminobutyrate aminotransferase-like enzyme</fullName>
    </submittedName>
</protein>
<dbReference type="AlphaFoldDB" id="A0A495ILL2"/>
<evidence type="ECO:0000256" key="2">
    <source>
        <dbReference type="ARBA" id="ARBA00022898"/>
    </source>
</evidence>
<organism evidence="4 5">
    <name type="scientific">Frondihabitans australicus</name>
    <dbReference type="NCBI Taxonomy" id="386892"/>
    <lineage>
        <taxon>Bacteria</taxon>
        <taxon>Bacillati</taxon>
        <taxon>Actinomycetota</taxon>
        <taxon>Actinomycetes</taxon>
        <taxon>Micrococcales</taxon>
        <taxon>Microbacteriaceae</taxon>
        <taxon>Frondihabitans</taxon>
    </lineage>
</organism>
<sequence>MSSTASILDGNSFKASDAAALDPRTRELTRRRRVLGDAYRLFYRHPVEVVRGRGAHAWDAQGNEYLDMYNNVPSVGHAHPRVVEAVHRQMSELNTHTRYLHEAILDYADDLLSTMPDGLDEVMFVCTGSEANDLALRVGREYTGGRAYIATAEAYHGNTALVSAHSPSLAGAETMDPTLRVVTPPDTYRLGDETAEGAGAAWLARIEAAIAEIEASGDGFAGLILDSSFSSDGIFLGETGMIRAALDLVHAHGGVVIADEVQPGFGRTGEAFWGFARQGLGPFDAAGRPADPFVPDLVTTGKPMGNGFPIAAMAARHEVLEAFATKRPYFNTFGGNPVAIAAAQAVLDVIRDEGLQRRALDVGAQVREGLREVALSHPAIGDVRGSGQYTGLELVVDRETKEPATALALDLLEELRERRLLTSVCGPNNSVLKLRPPLAFESSDVPRLVETLDASLTALGA</sequence>
<dbReference type="OrthoDB" id="9801834at2"/>
<dbReference type="InterPro" id="IPR015421">
    <property type="entry name" value="PyrdxlP-dep_Trfase_major"/>
</dbReference>
<dbReference type="Pfam" id="PF00202">
    <property type="entry name" value="Aminotran_3"/>
    <property type="match status" value="1"/>
</dbReference>
<dbReference type="PANTHER" id="PTHR45688">
    <property type="match status" value="1"/>
</dbReference>
<keyword evidence="4" id="KW-0808">Transferase</keyword>
<keyword evidence="2 3" id="KW-0663">Pyridoxal phosphate</keyword>
<proteinExistence type="inferred from homology"/>
<dbReference type="GO" id="GO:0030170">
    <property type="term" value="F:pyridoxal phosphate binding"/>
    <property type="evidence" value="ECO:0007669"/>
    <property type="project" value="InterPro"/>
</dbReference>
<comment type="caution">
    <text evidence="4">The sequence shown here is derived from an EMBL/GenBank/DDBJ whole genome shotgun (WGS) entry which is preliminary data.</text>
</comment>
<dbReference type="Gene3D" id="3.40.640.10">
    <property type="entry name" value="Type I PLP-dependent aspartate aminotransferase-like (Major domain)"/>
    <property type="match status" value="1"/>
</dbReference>
<comment type="similarity">
    <text evidence="1 3">Belongs to the class-III pyridoxal-phosphate-dependent aminotransferase family.</text>
</comment>